<keyword evidence="3 5" id="KW-1133">Transmembrane helix</keyword>
<dbReference type="GO" id="GO:0016020">
    <property type="term" value="C:membrane"/>
    <property type="evidence" value="ECO:0007669"/>
    <property type="project" value="UniProtKB-SubCell"/>
</dbReference>
<dbReference type="Gene3D" id="3.10.100.10">
    <property type="entry name" value="Mannose-Binding Protein A, subunit A"/>
    <property type="match status" value="1"/>
</dbReference>
<dbReference type="SUPFAM" id="SSF81321">
    <property type="entry name" value="Family A G protein-coupled receptor-like"/>
    <property type="match status" value="1"/>
</dbReference>
<feature type="domain" description="G-protein coupled receptors family 1 profile" evidence="7">
    <location>
        <begin position="39"/>
        <end position="318"/>
    </location>
</feature>
<evidence type="ECO:0000256" key="3">
    <source>
        <dbReference type="ARBA" id="ARBA00022989"/>
    </source>
</evidence>
<dbReference type="GO" id="GO:0004930">
    <property type="term" value="F:G protein-coupled receptor activity"/>
    <property type="evidence" value="ECO:0007669"/>
    <property type="project" value="InterPro"/>
</dbReference>
<evidence type="ECO:0000259" key="7">
    <source>
        <dbReference type="PROSITE" id="PS50262"/>
    </source>
</evidence>
<dbReference type="SMART" id="SM00034">
    <property type="entry name" value="CLECT"/>
    <property type="match status" value="1"/>
</dbReference>
<feature type="transmembrane region" description="Helical" evidence="5">
    <location>
        <begin position="258"/>
        <end position="283"/>
    </location>
</feature>
<dbReference type="InterPro" id="IPR016187">
    <property type="entry name" value="CTDL_fold"/>
</dbReference>
<feature type="domain" description="C-type lectin" evidence="6">
    <location>
        <begin position="528"/>
        <end position="641"/>
    </location>
</feature>
<feature type="transmembrane region" description="Helical" evidence="5">
    <location>
        <begin position="23"/>
        <end position="48"/>
    </location>
</feature>
<dbReference type="Gene3D" id="1.20.1070.10">
    <property type="entry name" value="Rhodopsin 7-helix transmembrane proteins"/>
    <property type="match status" value="1"/>
</dbReference>
<dbReference type="PANTHER" id="PTHR46641">
    <property type="entry name" value="FMRFAMIDE RECEPTOR-RELATED"/>
    <property type="match status" value="1"/>
</dbReference>
<dbReference type="Pfam" id="PF00001">
    <property type="entry name" value="7tm_1"/>
    <property type="match status" value="1"/>
</dbReference>
<dbReference type="PANTHER" id="PTHR46641:SF2">
    <property type="entry name" value="FMRFAMIDE RECEPTOR"/>
    <property type="match status" value="1"/>
</dbReference>
<keyword evidence="2 5" id="KW-0812">Transmembrane</keyword>
<dbReference type="CDD" id="cd00037">
    <property type="entry name" value="CLECT"/>
    <property type="match status" value="1"/>
</dbReference>
<evidence type="ECO:0000259" key="6">
    <source>
        <dbReference type="PROSITE" id="PS50041"/>
    </source>
</evidence>
<feature type="transmembrane region" description="Helical" evidence="5">
    <location>
        <begin position="195"/>
        <end position="219"/>
    </location>
</feature>
<dbReference type="PROSITE" id="PS50041">
    <property type="entry name" value="C_TYPE_LECTIN_2"/>
    <property type="match status" value="1"/>
</dbReference>
<dbReference type="InterPro" id="IPR052954">
    <property type="entry name" value="GPCR-Ligand_Int"/>
</dbReference>
<keyword evidence="4 5" id="KW-0472">Membrane</keyword>
<evidence type="ECO:0000256" key="1">
    <source>
        <dbReference type="ARBA" id="ARBA00004370"/>
    </source>
</evidence>
<dbReference type="Proteomes" id="UP001233172">
    <property type="component" value="Unassembled WGS sequence"/>
</dbReference>
<name>A0AAD8EZI4_BIOPF</name>
<dbReference type="InterPro" id="IPR000276">
    <property type="entry name" value="GPCR_Rhodpsn"/>
</dbReference>
<feature type="transmembrane region" description="Helical" evidence="5">
    <location>
        <begin position="142"/>
        <end position="162"/>
    </location>
</feature>
<evidence type="ECO:0000313" key="8">
    <source>
        <dbReference type="EMBL" id="KAK0044811.1"/>
    </source>
</evidence>
<proteinExistence type="predicted"/>
<feature type="transmembrane region" description="Helical" evidence="5">
    <location>
        <begin position="97"/>
        <end position="121"/>
    </location>
</feature>
<dbReference type="AlphaFoldDB" id="A0AAD8EZI4"/>
<dbReference type="InterPro" id="IPR016186">
    <property type="entry name" value="C-type_lectin-like/link_sf"/>
</dbReference>
<dbReference type="InterPro" id="IPR001304">
    <property type="entry name" value="C-type_lectin-like"/>
</dbReference>
<dbReference type="SUPFAM" id="SSF56436">
    <property type="entry name" value="C-type lectin-like"/>
    <property type="match status" value="1"/>
</dbReference>
<protein>
    <submittedName>
        <fullName evidence="8">C-type lectins containing IgSF-like and conserved C-type lectin</fullName>
    </submittedName>
</protein>
<organism evidence="8 9">
    <name type="scientific">Biomphalaria pfeifferi</name>
    <name type="common">Bloodfluke planorb</name>
    <name type="synonym">Freshwater snail</name>
    <dbReference type="NCBI Taxonomy" id="112525"/>
    <lineage>
        <taxon>Eukaryota</taxon>
        <taxon>Metazoa</taxon>
        <taxon>Spiralia</taxon>
        <taxon>Lophotrochozoa</taxon>
        <taxon>Mollusca</taxon>
        <taxon>Gastropoda</taxon>
        <taxon>Heterobranchia</taxon>
        <taxon>Euthyneura</taxon>
        <taxon>Panpulmonata</taxon>
        <taxon>Hygrophila</taxon>
        <taxon>Lymnaeoidea</taxon>
        <taxon>Planorbidae</taxon>
        <taxon>Biomphalaria</taxon>
    </lineage>
</organism>
<accession>A0AAD8EZI4</accession>
<reference evidence="8" key="1">
    <citation type="journal article" date="2023" name="PLoS Negl. Trop. Dis.">
        <title>A genome sequence for Biomphalaria pfeifferi, the major vector snail for the human-infecting parasite Schistosoma mansoni.</title>
        <authorList>
            <person name="Bu L."/>
            <person name="Lu L."/>
            <person name="Laidemitt M.R."/>
            <person name="Zhang S.M."/>
            <person name="Mutuku M."/>
            <person name="Mkoji G."/>
            <person name="Steinauer M."/>
            <person name="Loker E.S."/>
        </authorList>
    </citation>
    <scope>NUCLEOTIDE SEQUENCE</scope>
    <source>
        <strain evidence="8">KasaAsao</strain>
    </source>
</reference>
<comment type="caution">
    <text evidence="8">The sequence shown here is derived from an EMBL/GenBank/DDBJ whole genome shotgun (WGS) entry which is preliminary data.</text>
</comment>
<evidence type="ECO:0000256" key="2">
    <source>
        <dbReference type="ARBA" id="ARBA00022692"/>
    </source>
</evidence>
<dbReference type="PROSITE" id="PS50262">
    <property type="entry name" value="G_PROTEIN_RECEP_F1_2"/>
    <property type="match status" value="1"/>
</dbReference>
<gene>
    <name evidence="8" type="ORF">Bpfe_025756</name>
</gene>
<comment type="subcellular location">
    <subcellularLocation>
        <location evidence="1">Membrane</location>
    </subcellularLocation>
</comment>
<evidence type="ECO:0000313" key="9">
    <source>
        <dbReference type="Proteomes" id="UP001233172"/>
    </source>
</evidence>
<dbReference type="EMBL" id="JASAOG010000191">
    <property type="protein sequence ID" value="KAK0044811.1"/>
    <property type="molecule type" value="Genomic_DNA"/>
</dbReference>
<evidence type="ECO:0000256" key="4">
    <source>
        <dbReference type="ARBA" id="ARBA00023136"/>
    </source>
</evidence>
<reference evidence="8" key="2">
    <citation type="submission" date="2023-04" db="EMBL/GenBank/DDBJ databases">
        <authorList>
            <person name="Bu L."/>
            <person name="Lu L."/>
            <person name="Laidemitt M.R."/>
            <person name="Zhang S.M."/>
            <person name="Mutuku M."/>
            <person name="Mkoji G."/>
            <person name="Steinauer M."/>
            <person name="Loker E.S."/>
        </authorList>
    </citation>
    <scope>NUCLEOTIDE SEQUENCE</scope>
    <source>
        <strain evidence="8">KasaAsao</strain>
        <tissue evidence="8">Whole Snail</tissue>
    </source>
</reference>
<evidence type="ECO:0000256" key="5">
    <source>
        <dbReference type="SAM" id="Phobius"/>
    </source>
</evidence>
<sequence>MSGANSTLEQGIASDTDLNNYGVALSILSGVICSFGALANAVNVVVFFKQGLTDTVTVTFFALSVIDVGVTLTMLGVGLCFSPLITGAGYPVNTFDLSYIIGWTHIAFSRVSSGMTAFVSFERCLCIATPLKVKTIITLRRTCVILVVITIIMTLSTVPVFYTSRMAYVSDPVSNSTVLKMVYTDDRSLVDGISFGINTVFLVPGIFVATIVFAIILTFHLSRKAKWRDSVANSKGGPETGSKDKALLGNKDRKAIKMVAIISVVFIVCYAPDITTVMTAIVVPEFNVGKREQNLLFITGTFTLLMQSINSSCENHFSSPQWGRDKRKNCDDRERDGPVLLRMSSRVTIILLLTQLCAVAVTSSDVNCMSLTHEVKDQEYDKKSLAIECRVEACYEINYFNIIRYIEISSDLAGVVGRIEKNVPTGIKDAVLTGSTTDTMGGFLKVEIANPTIEDAGQYTCLIGLQDLYGKKKDVQANIVVDASELPSKDYYHTKVCNKTDEYKPQYDKCKLYRQGLVDLFFQKTKSYNGRTYYLSKGPFLNDEESDLLCQIVGGYLVEVDDEDEFKAMVELIKEAKATGSLISGTDAEKERTWLYHRSEKEMTYFNWLKPAPDNLQGKENCLVIWIKDDYAIGMNDVICHSNPFKLPFICETEESYGYATSDAS</sequence>
<dbReference type="Pfam" id="PF00059">
    <property type="entry name" value="Lectin_C"/>
    <property type="match status" value="1"/>
</dbReference>
<keyword evidence="9" id="KW-1185">Reference proteome</keyword>
<feature type="transmembrane region" description="Helical" evidence="5">
    <location>
        <begin position="60"/>
        <end position="85"/>
    </location>
</feature>
<dbReference type="InterPro" id="IPR017452">
    <property type="entry name" value="GPCR_Rhodpsn_7TM"/>
</dbReference>